<evidence type="ECO:0000256" key="1">
    <source>
        <dbReference type="ARBA" id="ARBA00001964"/>
    </source>
</evidence>
<comment type="subunit">
    <text evidence="2 10">Heterodimer of an alpha and a beta chain.</text>
</comment>
<evidence type="ECO:0000256" key="6">
    <source>
        <dbReference type="ARBA" id="ARBA00023052"/>
    </source>
</evidence>
<comment type="caution">
    <text evidence="12">The sequence shown here is derived from an EMBL/GenBank/DDBJ whole genome shotgun (WGS) entry which is preliminary data.</text>
</comment>
<dbReference type="InterPro" id="IPR017596">
    <property type="entry name" value="PdhA/BkdA"/>
</dbReference>
<organism evidence="12 13">
    <name type="scientific">Clostridium omnivorum</name>
    <dbReference type="NCBI Taxonomy" id="1604902"/>
    <lineage>
        <taxon>Bacteria</taxon>
        <taxon>Bacillati</taxon>
        <taxon>Bacillota</taxon>
        <taxon>Clostridia</taxon>
        <taxon>Eubacteriales</taxon>
        <taxon>Clostridiaceae</taxon>
        <taxon>Clostridium</taxon>
    </lineage>
</organism>
<keyword evidence="13" id="KW-1185">Reference proteome</keyword>
<dbReference type="EC" id="1.2.4.1" evidence="3 10"/>
<dbReference type="Proteomes" id="UP001208567">
    <property type="component" value="Unassembled WGS sequence"/>
</dbReference>
<keyword evidence="7 10" id="KW-0670">Pyruvate</keyword>
<evidence type="ECO:0000256" key="10">
    <source>
        <dbReference type="RuleBase" id="RU366007"/>
    </source>
</evidence>
<keyword evidence="6 10" id="KW-0786">Thiamine pyrophosphate</keyword>
<dbReference type="InterPro" id="IPR050771">
    <property type="entry name" value="Alpha-ketoacid_DH_E1_comp"/>
</dbReference>
<dbReference type="Gene3D" id="3.40.50.970">
    <property type="match status" value="1"/>
</dbReference>
<evidence type="ECO:0000256" key="7">
    <source>
        <dbReference type="ARBA" id="ARBA00023317"/>
    </source>
</evidence>
<dbReference type="RefSeq" id="WP_264850311.1">
    <property type="nucleotide sequence ID" value="NZ_BRXR01000001.1"/>
</dbReference>
<name>A0ABQ5N717_9CLOT</name>
<feature type="domain" description="Dehydrogenase E1 component" evidence="11">
    <location>
        <begin position="41"/>
        <end position="329"/>
    </location>
</feature>
<proteinExistence type="predicted"/>
<evidence type="ECO:0000256" key="8">
    <source>
        <dbReference type="ARBA" id="ARBA00025211"/>
    </source>
</evidence>
<evidence type="ECO:0000256" key="2">
    <source>
        <dbReference type="ARBA" id="ARBA00011870"/>
    </source>
</evidence>
<dbReference type="PANTHER" id="PTHR43380">
    <property type="entry name" value="2-OXOISOVALERATE DEHYDROGENASE SUBUNIT ALPHA, MITOCHONDRIAL"/>
    <property type="match status" value="1"/>
</dbReference>
<evidence type="ECO:0000256" key="3">
    <source>
        <dbReference type="ARBA" id="ARBA00012281"/>
    </source>
</evidence>
<dbReference type="SUPFAM" id="SSF52518">
    <property type="entry name" value="Thiamin diphosphate-binding fold (THDP-binding)"/>
    <property type="match status" value="1"/>
</dbReference>
<evidence type="ECO:0000256" key="5">
    <source>
        <dbReference type="ARBA" id="ARBA00023002"/>
    </source>
</evidence>
<accession>A0ABQ5N717</accession>
<keyword evidence="5 10" id="KW-0560">Oxidoreductase</keyword>
<dbReference type="NCBIfam" id="TIGR03181">
    <property type="entry name" value="PDH_E1_alph_x"/>
    <property type="match status" value="1"/>
</dbReference>
<dbReference type="InterPro" id="IPR029061">
    <property type="entry name" value="THDP-binding"/>
</dbReference>
<gene>
    <name evidence="12" type="primary">pdhA</name>
    <name evidence="12" type="ORF">bsdE14_24420</name>
</gene>
<evidence type="ECO:0000259" key="11">
    <source>
        <dbReference type="Pfam" id="PF00676"/>
    </source>
</evidence>
<comment type="catalytic activity">
    <reaction evidence="9 10">
        <text>N(6)-[(R)-lipoyl]-L-lysyl-[protein] + pyruvate + H(+) = N(6)-[(R)-S(8)-acetyldihydrolipoyl]-L-lysyl-[protein] + CO2</text>
        <dbReference type="Rhea" id="RHEA:19189"/>
        <dbReference type="Rhea" id="RHEA-COMP:10474"/>
        <dbReference type="Rhea" id="RHEA-COMP:10478"/>
        <dbReference type="ChEBI" id="CHEBI:15361"/>
        <dbReference type="ChEBI" id="CHEBI:15378"/>
        <dbReference type="ChEBI" id="CHEBI:16526"/>
        <dbReference type="ChEBI" id="CHEBI:83099"/>
        <dbReference type="ChEBI" id="CHEBI:83111"/>
        <dbReference type="EC" id="1.2.4.1"/>
    </reaction>
</comment>
<comment type="cofactor">
    <cofactor evidence="1 10">
        <name>thiamine diphosphate</name>
        <dbReference type="ChEBI" id="CHEBI:58937"/>
    </cofactor>
</comment>
<evidence type="ECO:0000256" key="9">
    <source>
        <dbReference type="ARBA" id="ARBA00051231"/>
    </source>
</evidence>
<dbReference type="CDD" id="cd02000">
    <property type="entry name" value="TPP_E1_PDC_ADC_BCADC"/>
    <property type="match status" value="1"/>
</dbReference>
<dbReference type="EMBL" id="BRXR01000001">
    <property type="protein sequence ID" value="GLC31032.1"/>
    <property type="molecule type" value="Genomic_DNA"/>
</dbReference>
<dbReference type="Pfam" id="PF00676">
    <property type="entry name" value="E1_dh"/>
    <property type="match status" value="1"/>
</dbReference>
<evidence type="ECO:0000313" key="13">
    <source>
        <dbReference type="Proteomes" id="UP001208567"/>
    </source>
</evidence>
<sequence>MIAENYNPLEEKMFSILDMNGNVINKNYLPEISGEKLVEFYKTMLLTRCADNKALQLQRQGRMLTYAPNTGQEAAQVGSAAALEERDWLVPAFRDLGAWLTKGVTLEQVYLYWYGNEFGSKFDDKVKMMPISVPIATQFNHAVGIAMASKIKGEDEVTIAYVGDGGTSEGDFHEALNFAGVFNSPVVFIVQNNQYAISVSRAIQTKSRTIAQKAVAYGMPGVQVDGNDLLAMYAATKEAVDRARRGEGPTLIEALTYRLGAHTTSDDPTRYREASEVEEWKEKDPIKRLKKYLIESGLWSEEQDAAQIEEYENYALEVFKKVEESGETKLEDIFKYHYKDMPKNLEEQYEEYKAYIEREVK</sequence>
<reference evidence="12 13" key="1">
    <citation type="journal article" date="2024" name="Int. J. Syst. Evol. Microbiol.">
        <title>Clostridium omnivorum sp. nov., isolated from anoxic soil under the treatment of reductive soil disinfestation.</title>
        <authorList>
            <person name="Ueki A."/>
            <person name="Tonouchi A."/>
            <person name="Kaku N."/>
            <person name="Honma S."/>
            <person name="Ueki K."/>
        </authorList>
    </citation>
    <scope>NUCLEOTIDE SEQUENCE [LARGE SCALE GENOMIC DNA]</scope>
    <source>
        <strain evidence="12 13">E14</strain>
    </source>
</reference>
<comment type="function">
    <text evidence="8 10">The pyruvate dehydrogenase complex catalyzes the overall conversion of pyruvate to acetyl-CoA and CO(2). It contains multiple copies of three enzymatic components: pyruvate dehydrogenase (E1), dihydrolipoamide acetyltransferase (E2) and lipoamide dehydrogenase (E3).</text>
</comment>
<evidence type="ECO:0000256" key="4">
    <source>
        <dbReference type="ARBA" id="ARBA00014159"/>
    </source>
</evidence>
<dbReference type="PANTHER" id="PTHR43380:SF1">
    <property type="entry name" value="2-OXOISOVALERATE DEHYDROGENASE SUBUNIT ALPHA, MITOCHONDRIAL"/>
    <property type="match status" value="1"/>
</dbReference>
<protein>
    <recommendedName>
        <fullName evidence="4 10">Pyruvate dehydrogenase E1 component subunit alpha</fullName>
        <ecNumber evidence="3 10">1.2.4.1</ecNumber>
    </recommendedName>
</protein>
<evidence type="ECO:0000313" key="12">
    <source>
        <dbReference type="EMBL" id="GLC31032.1"/>
    </source>
</evidence>
<dbReference type="InterPro" id="IPR001017">
    <property type="entry name" value="DH_E1"/>
</dbReference>